<dbReference type="Gene3D" id="2.20.70.10">
    <property type="match status" value="1"/>
</dbReference>
<dbReference type="SMART" id="SM00367">
    <property type="entry name" value="LRR_CC"/>
    <property type="match status" value="12"/>
</dbReference>
<dbReference type="InterPro" id="IPR036249">
    <property type="entry name" value="Thioredoxin-like_sf"/>
</dbReference>
<feature type="domain" description="WW" evidence="2">
    <location>
        <begin position="1477"/>
        <end position="1505"/>
    </location>
</feature>
<comment type="caution">
    <text evidence="3">The sequence shown here is derived from an EMBL/GenBank/DDBJ whole genome shotgun (WGS) entry which is preliminary data.</text>
</comment>
<evidence type="ECO:0000313" key="4">
    <source>
        <dbReference type="Proteomes" id="UP000266841"/>
    </source>
</evidence>
<dbReference type="Gene3D" id="3.80.10.10">
    <property type="entry name" value="Ribonuclease Inhibitor"/>
    <property type="match status" value="4"/>
</dbReference>
<dbReference type="GO" id="GO:0031146">
    <property type="term" value="P:SCF-dependent proteasomal ubiquitin-dependent protein catabolic process"/>
    <property type="evidence" value="ECO:0007669"/>
    <property type="project" value="TreeGrafter"/>
</dbReference>
<dbReference type="Pfam" id="PF07970">
    <property type="entry name" value="COPIIcoated_ERV"/>
    <property type="match status" value="1"/>
</dbReference>
<reference evidence="3 4" key="1">
    <citation type="journal article" date="2012" name="Genome Biol.">
        <title>Genome and low-iron response of an oceanic diatom adapted to chronic iron limitation.</title>
        <authorList>
            <person name="Lommer M."/>
            <person name="Specht M."/>
            <person name="Roy A.S."/>
            <person name="Kraemer L."/>
            <person name="Andreson R."/>
            <person name="Gutowska M.A."/>
            <person name="Wolf J."/>
            <person name="Bergner S.V."/>
            <person name="Schilhabel M.B."/>
            <person name="Klostermeier U.C."/>
            <person name="Beiko R.G."/>
            <person name="Rosenstiel P."/>
            <person name="Hippler M."/>
            <person name="Laroche J."/>
        </authorList>
    </citation>
    <scope>NUCLEOTIDE SEQUENCE [LARGE SCALE GENOMIC DNA]</scope>
    <source>
        <strain evidence="3 4">CCMP1005</strain>
    </source>
</reference>
<dbReference type="PROSITE" id="PS50096">
    <property type="entry name" value="IQ"/>
    <property type="match status" value="3"/>
</dbReference>
<dbReference type="SUPFAM" id="SSF51045">
    <property type="entry name" value="WW domain"/>
    <property type="match status" value="1"/>
</dbReference>
<dbReference type="PROSITE" id="PS50020">
    <property type="entry name" value="WW_DOMAIN_2"/>
    <property type="match status" value="1"/>
</dbReference>
<dbReference type="InterPro" id="IPR013766">
    <property type="entry name" value="Thioredoxin_domain"/>
</dbReference>
<dbReference type="InterPro" id="IPR039542">
    <property type="entry name" value="Erv_N"/>
</dbReference>
<dbReference type="CDD" id="cd02961">
    <property type="entry name" value="PDI_a_family"/>
    <property type="match status" value="1"/>
</dbReference>
<proteinExistence type="predicted"/>
<evidence type="ECO:0000259" key="2">
    <source>
        <dbReference type="PROSITE" id="PS50020"/>
    </source>
</evidence>
<dbReference type="InterPro" id="IPR032675">
    <property type="entry name" value="LRR_dom_sf"/>
</dbReference>
<dbReference type="Pfam" id="PF00085">
    <property type="entry name" value="Thioredoxin"/>
    <property type="match status" value="1"/>
</dbReference>
<name>K0R033_THAOC</name>
<sequence>MSSWRTMYQHVPNDVSETSLRGRVLSIFAAIAIGSLFVLETKAYLSTKLETDLSLRSVYEIEEQQIRLNFDITLMDLSCDLATVDVYSSVGHRKNITANIIKHPVDENGVRQRYEARNWHEDDFELWDPAVHEEIGPLHEDGEDALNLSDKSFEYAIEKFEFVFVKFYSSAGCDNCRDIAPTWEALGEIVTDTSMLLVDEAMKEQNLDESRYSDDEYEAAVNQIAPVLVTKLDCQTYAEICADENIRLYPTMRLFVNGKAAGDYNGHRTVLELVHWLIQVESDHRKPEEMMIHKVLNVANERVNRNEEEESWNEELQYYRSPLHSWNSTRHPGCQLTGHVLVDRTPGRLTLQAQSYGHDIAVHMTNLSHIVHHFSFGDVETQHYIEGNGASSGLPAKVVESLHPLDGRAFVTGELHQAYHHFLKVVTIEFGQGKVFSWARQQIQQVFRILHNTQLSIYRAHLVPETSFSYDLSPLAVQYYEVPIHWYDYVTGIVGLIGGAYTVLGLFDSGLSSIFELRILGGCAQAQSVEKSSMRSTGGGDRNSISQVIPSALRAIRKAAKSCIPYEKVPCQLLSATNKEGTLDLSQWSLVATDECIHTISCHNHDIIHLNLSGADAVTDEGIQSLSKCSQLQELNLDNIFRLQTGLSLVTERCCAIRDLSLCGCLGLKAPQFASLGQNARGLVSLKLSGCRQITPWAFTKLFEGLKLLEILDISYCSLVTDQEIKLLSESATGLRCLNLRECKLVSDIGLTFLSQGCTELVDLNLRRSELPFRVTDVALLQIGQGCRSLRALNLHGCELISDTGLSWLASWAKQLRHVNLANCTKITNAGARHLGDGCPNLISAVLTNVKRVSDVGLRCLANGCSKLETLNCSGLAMLSDGVDREFGLEGLQALGASSCSTTLKNLNIRGCTLISTLSMRAISKFANLERLDLSSNNKVTIAGAKFIGKACRRLTHLSLSSCGDCICNGIVDALITGQINLVSANLSSCKKITSLKALATCRSLQSVDLTNCSGITDGAILQLTEGAFEPGLRALHLVKCSLVTDTALYWLSDGLKLHDGTITLETLSVKYTKVSLAGLKGLQDRFEYSSLRHNESFLGFWCLSRLDDRRAINLFRKREMSATAIQARVRTSLERDTLMRARRAQCRKKVAVLLGAQYRGGRARVTYRELKSERRRKLFNALRLQCAFRCRIARKRLSRQRERRWLSVAPMASTAIQRIWRGVLGRRLANQAKIRAKQDRDRLAQSSVRIQCWHRVNRAKQSRTRLLCLKLTWELQRLRAAILVQAAWRMHVGAKRLKLLRLAWHAQRAMERSAARKIATAYRTVLFRREVLRRIFRTRRRLEGSKSIKKWWRQEKARVWHNLVVAQELRAARLRASQAIQRRVRQRLALVELMALRRKRDKEIALREGKAALLCRFGRLCLAKIRVCERRAEFEEEVRQFMVVKVRSSTRIASAWRGKKGRDRAREAALAKVHRWKQLWSEVDAAFYYYNKDTGQTTWTKPQLLLDTEPRPVCCNCSSGDTTATYECAVCDEFFCSVCFEFIHRSGKRRLHKFRPVYDFYGRRKDYNIEPWKSLRTTVHRVQS</sequence>
<dbReference type="InterPro" id="IPR000048">
    <property type="entry name" value="IQ_motif_EF-hand-BS"/>
</dbReference>
<evidence type="ECO:0000256" key="1">
    <source>
        <dbReference type="SAM" id="Phobius"/>
    </source>
</evidence>
<dbReference type="PROSITE" id="PS01159">
    <property type="entry name" value="WW_DOMAIN_1"/>
    <property type="match status" value="1"/>
</dbReference>
<dbReference type="CDD" id="cd00201">
    <property type="entry name" value="WW"/>
    <property type="match status" value="1"/>
</dbReference>
<dbReference type="Pfam" id="PF13850">
    <property type="entry name" value="ERGIC_N"/>
    <property type="match status" value="1"/>
</dbReference>
<dbReference type="eggNOG" id="KOG4341">
    <property type="taxonomic scope" value="Eukaryota"/>
</dbReference>
<dbReference type="PANTHER" id="PTHR13318:SF95">
    <property type="entry name" value="F-BOX PROTEIN YLR352W"/>
    <property type="match status" value="1"/>
</dbReference>
<dbReference type="CDD" id="cd20208">
    <property type="entry name" value="Bbox1_DUF2009"/>
    <property type="match status" value="1"/>
</dbReference>
<dbReference type="InterPro" id="IPR057207">
    <property type="entry name" value="FBXL15_LRR"/>
</dbReference>
<keyword evidence="1" id="KW-0812">Transmembrane</keyword>
<dbReference type="InterPro" id="IPR006553">
    <property type="entry name" value="Leu-rich_rpt_Cys-con_subtyp"/>
</dbReference>
<feature type="transmembrane region" description="Helical" evidence="1">
    <location>
        <begin position="20"/>
        <end position="39"/>
    </location>
</feature>
<protein>
    <recommendedName>
        <fullName evidence="2">WW domain-containing protein</fullName>
    </recommendedName>
</protein>
<keyword evidence="1" id="KW-0472">Membrane</keyword>
<dbReference type="OrthoDB" id="550575at2759"/>
<dbReference type="Proteomes" id="UP000266841">
    <property type="component" value="Unassembled WGS sequence"/>
</dbReference>
<evidence type="ECO:0000313" key="3">
    <source>
        <dbReference type="EMBL" id="EJK44014.1"/>
    </source>
</evidence>
<gene>
    <name evidence="3" type="ORF">THAOC_37488</name>
</gene>
<dbReference type="GO" id="GO:0019005">
    <property type="term" value="C:SCF ubiquitin ligase complex"/>
    <property type="evidence" value="ECO:0007669"/>
    <property type="project" value="TreeGrafter"/>
</dbReference>
<dbReference type="InterPro" id="IPR036020">
    <property type="entry name" value="WW_dom_sf"/>
</dbReference>
<dbReference type="PANTHER" id="PTHR13318">
    <property type="entry name" value="PARTNER OF PAIRED, ISOFORM B-RELATED"/>
    <property type="match status" value="1"/>
</dbReference>
<organism evidence="3 4">
    <name type="scientific">Thalassiosira oceanica</name>
    <name type="common">Marine diatom</name>
    <dbReference type="NCBI Taxonomy" id="159749"/>
    <lineage>
        <taxon>Eukaryota</taxon>
        <taxon>Sar</taxon>
        <taxon>Stramenopiles</taxon>
        <taxon>Ochrophyta</taxon>
        <taxon>Bacillariophyta</taxon>
        <taxon>Coscinodiscophyceae</taxon>
        <taxon>Thalassiosirophycidae</taxon>
        <taxon>Thalassiosirales</taxon>
        <taxon>Thalassiosiraceae</taxon>
        <taxon>Thalassiosira</taxon>
    </lineage>
</organism>
<dbReference type="eggNOG" id="KOG2667">
    <property type="taxonomic scope" value="Eukaryota"/>
</dbReference>
<keyword evidence="4" id="KW-1185">Reference proteome</keyword>
<dbReference type="SMART" id="SM00015">
    <property type="entry name" value="IQ"/>
    <property type="match status" value="7"/>
</dbReference>
<dbReference type="Pfam" id="PF25372">
    <property type="entry name" value="DUF7885"/>
    <property type="match status" value="1"/>
</dbReference>
<dbReference type="InterPro" id="IPR012936">
    <property type="entry name" value="Erv_C"/>
</dbReference>
<keyword evidence="1" id="KW-1133">Transmembrane helix</keyword>
<dbReference type="EMBL" id="AGNL01050296">
    <property type="protein sequence ID" value="EJK44014.1"/>
    <property type="molecule type" value="Genomic_DNA"/>
</dbReference>
<dbReference type="SUPFAM" id="SSF52833">
    <property type="entry name" value="Thioredoxin-like"/>
    <property type="match status" value="1"/>
</dbReference>
<dbReference type="Pfam" id="PF13516">
    <property type="entry name" value="LRR_6"/>
    <property type="match status" value="1"/>
</dbReference>
<accession>K0R033</accession>
<dbReference type="Gene3D" id="3.40.30.10">
    <property type="entry name" value="Glutaredoxin"/>
    <property type="match status" value="1"/>
</dbReference>
<dbReference type="InterPro" id="IPR001611">
    <property type="entry name" value="Leu-rich_rpt"/>
</dbReference>
<dbReference type="SUPFAM" id="SSF52047">
    <property type="entry name" value="RNI-like"/>
    <property type="match status" value="2"/>
</dbReference>
<dbReference type="InterPro" id="IPR001202">
    <property type="entry name" value="WW_dom"/>
</dbReference>